<protein>
    <submittedName>
        <fullName evidence="1">Uncharacterized protein</fullName>
    </submittedName>
</protein>
<dbReference type="Proteomes" id="UP000078240">
    <property type="component" value="Unassembled WGS sequence"/>
</dbReference>
<dbReference type="AlphaFoldDB" id="A0A179GR45"/>
<comment type="caution">
    <text evidence="1">The sequence shown here is derived from an EMBL/GenBank/DDBJ whole genome shotgun (WGS) entry which is preliminary data.</text>
</comment>
<name>A0A179GR45_PURLI</name>
<proteinExistence type="predicted"/>
<evidence type="ECO:0000313" key="2">
    <source>
        <dbReference type="Proteomes" id="UP000078240"/>
    </source>
</evidence>
<dbReference type="EMBL" id="LSBH01000004">
    <property type="protein sequence ID" value="OAQ80232.1"/>
    <property type="molecule type" value="Genomic_DNA"/>
</dbReference>
<evidence type="ECO:0000313" key="1">
    <source>
        <dbReference type="EMBL" id="OAQ80232.1"/>
    </source>
</evidence>
<reference evidence="1 2" key="1">
    <citation type="submission" date="2016-01" db="EMBL/GenBank/DDBJ databases">
        <title>Biosynthesis of antibiotic leucinostatins and their inhibition on Phytophthora in bio-control Purpureocillium lilacinum.</title>
        <authorList>
            <person name="Wang G."/>
            <person name="Liu Z."/>
            <person name="Lin R."/>
            <person name="Li E."/>
            <person name="Mao Z."/>
            <person name="Ling J."/>
            <person name="Yin W."/>
            <person name="Xie B."/>
        </authorList>
    </citation>
    <scope>NUCLEOTIDE SEQUENCE [LARGE SCALE GENOMIC DNA]</scope>
    <source>
        <strain evidence="1">PLBJ-1</strain>
    </source>
</reference>
<gene>
    <name evidence="1" type="ORF">VFPBJ_05817</name>
</gene>
<sequence length="256" mass="28546">MIRWAVPKQGTHEISFPMEERCRAIHQALRTHVGDKLISLTASLGAALAHRVPGANPVPWGLVPTNTWHSLLEHVWVRGPRRNAVRLQLGSEASANHVHCVVSDHDNAAAKHAVACCSRPKDECEPGPDLGLDFRRDSSSGKEKAAVLWSTTWSIDSSCPTCALCPWPYMQHQQACKRCRPSAGYCARRQTWDSIIWHPLMRRGSSRRQAIAVQRRGDSWQPWSEPWGQHAAAVRGMGSHRVFVTSSLGHRNDKSP</sequence>
<accession>A0A179GR45</accession>
<organism evidence="1 2">
    <name type="scientific">Purpureocillium lilacinum</name>
    <name type="common">Paecilomyces lilacinus</name>
    <dbReference type="NCBI Taxonomy" id="33203"/>
    <lineage>
        <taxon>Eukaryota</taxon>
        <taxon>Fungi</taxon>
        <taxon>Dikarya</taxon>
        <taxon>Ascomycota</taxon>
        <taxon>Pezizomycotina</taxon>
        <taxon>Sordariomycetes</taxon>
        <taxon>Hypocreomycetidae</taxon>
        <taxon>Hypocreales</taxon>
        <taxon>Ophiocordycipitaceae</taxon>
        <taxon>Purpureocillium</taxon>
    </lineage>
</organism>